<comment type="caution">
    <text evidence="1">The sequence shown here is derived from an EMBL/GenBank/DDBJ whole genome shotgun (WGS) entry which is preliminary data.</text>
</comment>
<keyword evidence="2" id="KW-1185">Reference proteome</keyword>
<evidence type="ECO:0000313" key="1">
    <source>
        <dbReference type="EMBL" id="KAB1065520.1"/>
    </source>
</evidence>
<dbReference type="EMBL" id="WACR01000002">
    <property type="protein sequence ID" value="KAB1065520.1"/>
    <property type="molecule type" value="Genomic_DNA"/>
</dbReference>
<dbReference type="AlphaFoldDB" id="A0A6N6M9Y5"/>
<name>A0A6N6M9Y5_9FLAO</name>
<proteinExistence type="predicted"/>
<dbReference type="Proteomes" id="UP000435357">
    <property type="component" value="Unassembled WGS sequence"/>
</dbReference>
<protein>
    <submittedName>
        <fullName evidence="1">Uncharacterized protein</fullName>
    </submittedName>
</protein>
<reference evidence="1 2" key="1">
    <citation type="submission" date="2019-09" db="EMBL/GenBank/DDBJ databases">
        <title>Genomes of Cryomorphaceae.</title>
        <authorList>
            <person name="Bowman J.P."/>
        </authorList>
    </citation>
    <scope>NUCLEOTIDE SEQUENCE [LARGE SCALE GENOMIC DNA]</scope>
    <source>
        <strain evidence="1 2">KCTC 52047</strain>
    </source>
</reference>
<evidence type="ECO:0000313" key="2">
    <source>
        <dbReference type="Proteomes" id="UP000435357"/>
    </source>
</evidence>
<dbReference type="RefSeq" id="WP_151166344.1">
    <property type="nucleotide sequence ID" value="NZ_WACR01000002.1"/>
</dbReference>
<accession>A0A6N6M9Y5</accession>
<sequence length="561" mass="61790">MKEFVISVLLWSLALLGFSQDFSNLSEKKPLQLGGNVTATSSFYHVEGMENRRDPLFWQINANLDVKIFGNSVPFSFTYSNQESSFSQPYNQFGFSPKYKWITAHVGYRSMNFSTYTLSGNRFFGGGVEAAPPELPIEVKAMYGRLNKGIDPADLPPGVAVADMDPTSGPAYDRWGGGAKVKYTKKFGSLEFIAFKASDRPGSIDVPDSIQNLQPAENLVLGLNADIKIDDKTTAKIEYARSYYTRNISLPDQAIQSFTFADNLGPLLKANTSTSINNAITAQASRNFGKFELNAKYKRVDPNYQTMGSPFLNNDLQNITGGVAFSLFKNKVTFAADAGVQKDNIDDLKEEETQRIIVNGNIYIRATKMLNFTLSGSNFTTNSYQTGVVANDTLQFFQITRNLTLSTFYTISSDDIPQSIFLTISRQETSDAEDNASEISNFNLGYTIALSSIGMTGNLSINYFRNDINPILTNGIGPTLQLSKSVFKEKGNVSLAYSNAQTIVDGERNSDVHTISPSFNVKLFKKSTLGLQASVVNQQPVGAQATGFTELRGNVSYSYNF</sequence>
<organism evidence="1 2">
    <name type="scientific">Salibacter halophilus</name>
    <dbReference type="NCBI Taxonomy" id="1803916"/>
    <lineage>
        <taxon>Bacteria</taxon>
        <taxon>Pseudomonadati</taxon>
        <taxon>Bacteroidota</taxon>
        <taxon>Flavobacteriia</taxon>
        <taxon>Flavobacteriales</taxon>
        <taxon>Salibacteraceae</taxon>
        <taxon>Salibacter</taxon>
    </lineage>
</organism>
<gene>
    <name evidence="1" type="ORF">F3059_02380</name>
</gene>
<dbReference type="OrthoDB" id="1091532at2"/>